<dbReference type="EMBL" id="HBIU01017576">
    <property type="protein sequence ID" value="CAE0629492.1"/>
    <property type="molecule type" value="Transcribed_RNA"/>
</dbReference>
<gene>
    <name evidence="6" type="ORF">HAKA00212_LOCUS8173</name>
    <name evidence="7" type="ORF">HAKA00212_LOCUS8174</name>
</gene>
<proteinExistence type="predicted"/>
<dbReference type="InterPro" id="IPR050600">
    <property type="entry name" value="SETD3_SETD6_MTase"/>
</dbReference>
<dbReference type="PANTHER" id="PTHR13271">
    <property type="entry name" value="UNCHARACTERIZED PUTATIVE METHYLTRANSFERASE"/>
    <property type="match status" value="1"/>
</dbReference>
<dbReference type="Pfam" id="PF09273">
    <property type="entry name" value="Rubis-subs-bind"/>
    <property type="match status" value="1"/>
</dbReference>
<evidence type="ECO:0000256" key="4">
    <source>
        <dbReference type="SAM" id="SignalP"/>
    </source>
</evidence>
<dbReference type="AlphaFoldDB" id="A0A6V1PKY8"/>
<dbReference type="InterPro" id="IPR036464">
    <property type="entry name" value="Rubisco_LSMT_subst-bd_sf"/>
</dbReference>
<evidence type="ECO:0000259" key="5">
    <source>
        <dbReference type="PROSITE" id="PS50280"/>
    </source>
</evidence>
<keyword evidence="3" id="KW-0949">S-adenosyl-L-methionine</keyword>
<keyword evidence="1" id="KW-0489">Methyltransferase</keyword>
<dbReference type="Gene3D" id="3.90.1410.10">
    <property type="entry name" value="set domain protein methyltransferase, domain 1"/>
    <property type="match status" value="1"/>
</dbReference>
<dbReference type="EMBL" id="HBIU01017575">
    <property type="protein sequence ID" value="CAE0629491.1"/>
    <property type="molecule type" value="Transcribed_RNA"/>
</dbReference>
<feature type="domain" description="SET" evidence="5">
    <location>
        <begin position="81"/>
        <end position="308"/>
    </location>
</feature>
<evidence type="ECO:0000256" key="3">
    <source>
        <dbReference type="ARBA" id="ARBA00022691"/>
    </source>
</evidence>
<evidence type="ECO:0000256" key="2">
    <source>
        <dbReference type="ARBA" id="ARBA00022679"/>
    </source>
</evidence>
<dbReference type="Gene3D" id="3.90.1420.10">
    <property type="entry name" value="Rubisco LSMT, substrate-binding domain"/>
    <property type="match status" value="1"/>
</dbReference>
<protein>
    <recommendedName>
        <fullName evidence="5">SET domain-containing protein</fullName>
    </recommendedName>
</protein>
<sequence length="567" mass="62136">MTNVDRSARLRNLISLYSLFFLARVASQQLSSAFVHPPSDFVRKKNRCSALTTLWRNAEDQSSPPIPSFDDWTSLGDISTENIAVTMIEGMRGVQAKAEITSGTLIMSVPTELCLEDLDDNLFQETSLGKVPKAEWQALDLFWISKLAIVFINEKSKGKDSNWAAWLKSLPASGPSMPGAWGGSVGVGGAAARAELQDPLLQAEVHVITDLLSSQYDQMRQLSKEHSVDIGQTISKKHFIDTVHFIQSRAFLVNIQGKKRHLLIPFMDMFNHKPEADSIIFYNEETQSVQLRVGYSLSAGEQVFINYGDFTNSEMLKYYGFVPENNQKHDNIVFQGVCKEEDLEDLGLNSADLGETDIGKETALRTFLQELCKESIEEGSSFTSIEGCSFTIGLPGLQREYVAALRLSVATGQELAEAGGPEGVLGSVRADPAFVLSRANEVRVARVAARRCARALAAHPTSAAEDRRALRAAAAGEEKRRGRAAAEEEGEAGPAAAAEGEAWVLALRYRLARKELLAGLVGRLDAYAAYAEAGGEGEGEKLPSLNAFLYWYKSSPTFRTSVQQYCT</sequence>
<dbReference type="Pfam" id="PF00856">
    <property type="entry name" value="SET"/>
    <property type="match status" value="1"/>
</dbReference>
<reference evidence="7" key="1">
    <citation type="submission" date="2021-01" db="EMBL/GenBank/DDBJ databases">
        <authorList>
            <person name="Corre E."/>
            <person name="Pelletier E."/>
            <person name="Niang G."/>
            <person name="Scheremetjew M."/>
            <person name="Finn R."/>
            <person name="Kale V."/>
            <person name="Holt S."/>
            <person name="Cochrane G."/>
            <person name="Meng A."/>
            <person name="Brown T."/>
            <person name="Cohen L."/>
        </authorList>
    </citation>
    <scope>NUCLEOTIDE SEQUENCE</scope>
    <source>
        <strain evidence="7">CCMP3107</strain>
    </source>
</reference>
<dbReference type="InterPro" id="IPR015353">
    <property type="entry name" value="Rubisco_LSMT_subst-bd"/>
</dbReference>
<feature type="chain" id="PRO_5035586264" description="SET domain-containing protein" evidence="4">
    <location>
        <begin position="28"/>
        <end position="567"/>
    </location>
</feature>
<dbReference type="SUPFAM" id="SSF82199">
    <property type="entry name" value="SET domain"/>
    <property type="match status" value="1"/>
</dbReference>
<feature type="signal peptide" evidence="4">
    <location>
        <begin position="1"/>
        <end position="27"/>
    </location>
</feature>
<keyword evidence="4" id="KW-0732">Signal</keyword>
<keyword evidence="2" id="KW-0808">Transferase</keyword>
<dbReference type="CDD" id="cd10527">
    <property type="entry name" value="SET_LSMT"/>
    <property type="match status" value="1"/>
</dbReference>
<evidence type="ECO:0000256" key="1">
    <source>
        <dbReference type="ARBA" id="ARBA00022603"/>
    </source>
</evidence>
<organism evidence="7">
    <name type="scientific">Heterosigma akashiwo</name>
    <name type="common">Chromophytic alga</name>
    <name type="synonym">Heterosigma carterae</name>
    <dbReference type="NCBI Taxonomy" id="2829"/>
    <lineage>
        <taxon>Eukaryota</taxon>
        <taxon>Sar</taxon>
        <taxon>Stramenopiles</taxon>
        <taxon>Ochrophyta</taxon>
        <taxon>Raphidophyceae</taxon>
        <taxon>Chattonellales</taxon>
        <taxon>Chattonellaceae</taxon>
        <taxon>Heterosigma</taxon>
    </lineage>
</organism>
<accession>A0A6V1PKY8</accession>
<dbReference type="InterPro" id="IPR001214">
    <property type="entry name" value="SET_dom"/>
</dbReference>
<dbReference type="PANTHER" id="PTHR13271:SF137">
    <property type="entry name" value="SET DOMAIN-CONTAINING PROTEIN"/>
    <property type="match status" value="1"/>
</dbReference>
<dbReference type="GO" id="GO:0032259">
    <property type="term" value="P:methylation"/>
    <property type="evidence" value="ECO:0007669"/>
    <property type="project" value="UniProtKB-KW"/>
</dbReference>
<dbReference type="InterPro" id="IPR046341">
    <property type="entry name" value="SET_dom_sf"/>
</dbReference>
<name>A0A6V1PKY8_HETAK</name>
<dbReference type="GO" id="GO:0016279">
    <property type="term" value="F:protein-lysine N-methyltransferase activity"/>
    <property type="evidence" value="ECO:0007669"/>
    <property type="project" value="TreeGrafter"/>
</dbReference>
<evidence type="ECO:0000313" key="7">
    <source>
        <dbReference type="EMBL" id="CAE0629492.1"/>
    </source>
</evidence>
<evidence type="ECO:0000313" key="6">
    <source>
        <dbReference type="EMBL" id="CAE0629491.1"/>
    </source>
</evidence>
<dbReference type="PROSITE" id="PS50280">
    <property type="entry name" value="SET"/>
    <property type="match status" value="1"/>
</dbReference>